<reference evidence="3 18" key="1">
    <citation type="submission" date="2015-02" db="EMBL/GenBank/DDBJ databases">
        <title>Evolution of B. cereus sensu lato: Distribution, horizontal transfer and duplication of chromosomal virulence genes.</title>
        <authorList>
            <person name="Boehm M.-E."/>
            <person name="Huptas C."/>
            <person name="Krey V.M."/>
            <person name="Scherer S."/>
        </authorList>
    </citation>
    <scope>NUCLEOTIDE SEQUENCE [LARGE SCALE GENOMIC DNA]</scope>
    <source>
        <strain evidence="3 18">#17</strain>
    </source>
</reference>
<dbReference type="AlphaFoldDB" id="A0A0A3WQ74"/>
<evidence type="ECO:0000313" key="21">
    <source>
        <dbReference type="Proteomes" id="UP000219869"/>
    </source>
</evidence>
<reference evidence="21 23" key="4">
    <citation type="submission" date="2017-09" db="EMBL/GenBank/DDBJ databases">
        <title>Large-scale bioinformatics analysis of Bacillus genomes uncovers conserved roles of natural products in bacterial physiology.</title>
        <authorList>
            <consortium name="Agbiome Team Llc"/>
            <person name="Bleich R.M."/>
            <person name="Kirk G.J."/>
            <person name="Santa Maria K.C."/>
            <person name="Allen S.E."/>
            <person name="Farag S."/>
            <person name="Shank E.A."/>
            <person name="Bowers A."/>
        </authorList>
    </citation>
    <scope>NUCLEOTIDE SEQUENCE [LARGE SCALE GENOMIC DNA]</scope>
    <source>
        <strain evidence="8 21">AFS006334</strain>
        <strain evidence="9 23">AFS020204</strain>
    </source>
</reference>
<dbReference type="Proteomes" id="UP000220210">
    <property type="component" value="Unassembled WGS sequence"/>
</dbReference>
<dbReference type="Proteomes" id="UP001175137">
    <property type="component" value="Unassembled WGS sequence"/>
</dbReference>
<reference evidence="15 31" key="6">
    <citation type="submission" date="2018-03" db="EMBL/GenBank/DDBJ databases">
        <title>The complete genome of bacterial strain SGAir0260.</title>
        <authorList>
            <person name="Schuster S.C."/>
        </authorList>
    </citation>
    <scope>NUCLEOTIDE SEQUENCE [LARGE SCALE GENOMIC DNA]</scope>
    <source>
        <strain evidence="15 31">SGAir0260</strain>
    </source>
</reference>
<dbReference type="Proteomes" id="UP000223834">
    <property type="component" value="Unassembled WGS sequence"/>
</dbReference>
<dbReference type="GeneID" id="300959222"/>
<dbReference type="Proteomes" id="UP000219922">
    <property type="component" value="Unassembled WGS sequence"/>
</dbReference>
<reference evidence="16 33" key="10">
    <citation type="submission" date="2021-02" db="EMBL/GenBank/DDBJ databases">
        <title>Bacillus cereus VKM B-370.</title>
        <authorList>
            <person name="Kazantseva O.A."/>
            <person name="Piligrimova E.G."/>
            <person name="Buzikov R.M."/>
            <person name="Shadrin A.M."/>
        </authorList>
    </citation>
    <scope>NUCLEOTIDE SEQUENCE [LARGE SCALE GENOMIC DNA]</scope>
    <source>
        <strain evidence="16 33">VKM B-370</strain>
    </source>
</reference>
<dbReference type="Proteomes" id="UP000225135">
    <property type="component" value="Unassembled WGS sequence"/>
</dbReference>
<evidence type="ECO:0000313" key="12">
    <source>
        <dbReference type="EMBL" id="PGO65479.1"/>
    </source>
</evidence>
<dbReference type="EMBL" id="LOMO01000090">
    <property type="protein sequence ID" value="KXY39676.1"/>
    <property type="molecule type" value="Genomic_DNA"/>
</dbReference>
<reference evidence="4 19" key="2">
    <citation type="submission" date="2015-12" db="EMBL/GenBank/DDBJ databases">
        <title>Bacillus cereus Group isolate.</title>
        <authorList>
            <person name="Kovac J."/>
        </authorList>
    </citation>
    <scope>NUCLEOTIDE SEQUENCE [LARGE SCALE GENOMIC DNA]</scope>
    <source>
        <strain evidence="4 19">FSL K6-0073</strain>
    </source>
</reference>
<reference evidence="22 24" key="5">
    <citation type="submission" date="2017-09" db="EMBL/GenBank/DDBJ databases">
        <title>Large-scale bioinformatics analysis of Bacillus genomes uncovers conserved roles of natural products in bacterial physiology.</title>
        <authorList>
            <consortium name="Agbiome Team Llc"/>
            <person name="Bleich R.M."/>
            <person name="Grubbs K.J."/>
            <person name="Santa Maria K.C."/>
            <person name="Allen S.E."/>
            <person name="Farag S."/>
            <person name="Shank E.A."/>
            <person name="Bowers A."/>
        </authorList>
    </citation>
    <scope>NUCLEOTIDE SEQUENCE [LARGE SCALE GENOMIC DNA]</scope>
    <source>
        <strain evidence="14 27">AFS029792</strain>
        <strain evidence="13 25">AFS041711</strain>
        <strain evidence="12 24">AFS049141</strain>
        <strain evidence="11 28">AFS060282</strain>
        <strain evidence="10 26">AFS070861</strain>
        <strain evidence="7 22">AFS092789</strain>
    </source>
</reference>
<dbReference type="EMBL" id="CP028009">
    <property type="protein sequence ID" value="QHV45877.1"/>
    <property type="molecule type" value="Genomic_DNA"/>
</dbReference>
<dbReference type="EMBL" id="NUIQ01000231">
    <property type="protein sequence ID" value="PGO65479.1"/>
    <property type="molecule type" value="Genomic_DNA"/>
</dbReference>
<evidence type="ECO:0000313" key="14">
    <source>
        <dbReference type="EMBL" id="PHG83199.1"/>
    </source>
</evidence>
<reference evidence="1 30" key="7">
    <citation type="submission" date="2018-08" db="EMBL/GenBank/DDBJ databases">
        <title>Bacillus phenotypic plasticity.</title>
        <authorList>
            <person name="Hurtado E."/>
        </authorList>
    </citation>
    <scope>NUCLEOTIDE SEQUENCE [LARGE SCALE GENOMIC DNA]</scope>
    <source>
        <strain evidence="1 30">111b</strain>
    </source>
</reference>
<name>A0A0A3WQ74_BACCE</name>
<evidence type="ECO:0000313" key="24">
    <source>
        <dbReference type="Proteomes" id="UP000223834"/>
    </source>
</evidence>
<dbReference type="EMBL" id="NUUR01000018">
    <property type="protein sequence ID" value="PHG83199.1"/>
    <property type="molecule type" value="Genomic_DNA"/>
</dbReference>
<evidence type="ECO:0000313" key="8">
    <source>
        <dbReference type="EMBL" id="PEQ92423.1"/>
    </source>
</evidence>
<evidence type="ECO:0000313" key="33">
    <source>
        <dbReference type="Proteomes" id="UP000663613"/>
    </source>
</evidence>
<dbReference type="OrthoDB" id="2931756at2"/>
<evidence type="ECO:0000313" key="1">
    <source>
        <dbReference type="EMBL" id="KAA6455760.1"/>
    </source>
</evidence>
<accession>A0A0A3WQ74</accession>
<evidence type="ECO:0000313" key="7">
    <source>
        <dbReference type="EMBL" id="PEA00092.1"/>
    </source>
</evidence>
<dbReference type="EMBL" id="NTXW01000003">
    <property type="protein sequence ID" value="PEQ92423.1"/>
    <property type="molecule type" value="Genomic_DNA"/>
</dbReference>
<evidence type="ECO:0000313" key="31">
    <source>
        <dbReference type="Proteomes" id="UP000464780"/>
    </source>
</evidence>
<dbReference type="Proteomes" id="UP000190641">
    <property type="component" value="Unassembled WGS sequence"/>
</dbReference>
<dbReference type="RefSeq" id="WP_001198201.1">
    <property type="nucleotide sequence ID" value="NZ_AP022981.1"/>
</dbReference>
<evidence type="ECO:0000313" key="26">
    <source>
        <dbReference type="Proteomes" id="UP000224386"/>
    </source>
</evidence>
<dbReference type="Proteomes" id="UP000219869">
    <property type="component" value="Unassembled WGS sequence"/>
</dbReference>
<evidence type="ECO:0000313" key="23">
    <source>
        <dbReference type="Proteomes" id="UP000220210"/>
    </source>
</evidence>
<evidence type="ECO:0000313" key="16">
    <source>
        <dbReference type="EMBL" id="QRY16299.1"/>
    </source>
</evidence>
<dbReference type="Proteomes" id="UP000226257">
    <property type="component" value="Unassembled WGS sequence"/>
</dbReference>
<proteinExistence type="predicted"/>
<evidence type="ECO:0000313" key="27">
    <source>
        <dbReference type="Proteomes" id="UP000225135"/>
    </source>
</evidence>
<evidence type="ECO:0000313" key="2">
    <source>
        <dbReference type="EMBL" id="KAB2496900.1"/>
    </source>
</evidence>
<reference evidence="2 32" key="9">
    <citation type="submission" date="2019-10" db="EMBL/GenBank/DDBJ databases">
        <title>Bacillus from the desert of Cuatro Cinegas, Coahuila.</title>
        <authorList>
            <person name="Olmedo-Alvarez G."/>
            <person name="Saldana S."/>
            <person name="Barcelo D."/>
        </authorList>
    </citation>
    <scope>NUCLEOTIDE SEQUENCE [LARGE SCALE GENOMIC DNA]</scope>
    <source>
        <strain evidence="2 32">CH101a_3T</strain>
    </source>
</reference>
<evidence type="ECO:0000313" key="29">
    <source>
        <dbReference type="Proteomes" id="UP000253597"/>
    </source>
</evidence>
<dbReference type="EMBL" id="NTSO01000016">
    <property type="protein sequence ID" value="PFF45449.1"/>
    <property type="molecule type" value="Genomic_DNA"/>
</dbReference>
<dbReference type="EMBL" id="NVMX01000005">
    <property type="protein sequence ID" value="PEA00092.1"/>
    <property type="molecule type" value="Genomic_DNA"/>
</dbReference>
<evidence type="ECO:0000313" key="4">
    <source>
        <dbReference type="EMBL" id="KXY39676.1"/>
    </source>
</evidence>
<evidence type="ECO:0000313" key="32">
    <source>
        <dbReference type="Proteomes" id="UP000477920"/>
    </source>
</evidence>
<dbReference type="EMBL" id="CP070339">
    <property type="protein sequence ID" value="QRY16299.1"/>
    <property type="molecule type" value="Genomic_DNA"/>
</dbReference>
<dbReference type="EMBL" id="JYFW01000008">
    <property type="protein sequence ID" value="KMP21732.1"/>
    <property type="molecule type" value="Genomic_DNA"/>
</dbReference>
<evidence type="ECO:0000313" key="22">
    <source>
        <dbReference type="Proteomes" id="UP000219922"/>
    </source>
</evidence>
<evidence type="ECO:0000313" key="11">
    <source>
        <dbReference type="EMBL" id="PFV06273.1"/>
    </source>
</evidence>
<dbReference type="Proteomes" id="UP000253597">
    <property type="component" value="Unassembled WGS sequence"/>
</dbReference>
<protein>
    <submittedName>
        <fullName evidence="10">MFS transporter</fullName>
    </submittedName>
</protein>
<dbReference type="EMBL" id="JAUIQW010000001">
    <property type="protein sequence ID" value="MDN4874717.1"/>
    <property type="molecule type" value="Genomic_DNA"/>
</dbReference>
<evidence type="ECO:0000313" key="15">
    <source>
        <dbReference type="EMBL" id="QHV45877.1"/>
    </source>
</evidence>
<evidence type="ECO:0000313" key="30">
    <source>
        <dbReference type="Proteomes" id="UP000323321"/>
    </source>
</evidence>
<reference evidence="6 20" key="3">
    <citation type="submission" date="2017-01" db="EMBL/GenBank/DDBJ databases">
        <title>Bacillus cereus isolates.</title>
        <authorList>
            <person name="Beno S.M."/>
        </authorList>
    </citation>
    <scope>NUCLEOTIDE SEQUENCE [LARGE SCALE GENOMIC DNA]</scope>
    <source>
        <strain evidence="6 20">FSL K6-1030</strain>
    </source>
</reference>
<evidence type="ECO:0000313" key="10">
    <source>
        <dbReference type="EMBL" id="PFQ50446.1"/>
    </source>
</evidence>
<dbReference type="Proteomes" id="UP000477920">
    <property type="component" value="Unassembled WGS sequence"/>
</dbReference>
<evidence type="ECO:0000313" key="18">
    <source>
        <dbReference type="Proteomes" id="UP000036243"/>
    </source>
</evidence>
<evidence type="ECO:0000313" key="28">
    <source>
        <dbReference type="Proteomes" id="UP000226257"/>
    </source>
</evidence>
<dbReference type="Proteomes" id="UP000464780">
    <property type="component" value="Chromosome"/>
</dbReference>
<dbReference type="EMBL" id="NVAP01000010">
    <property type="protein sequence ID" value="PFQ50446.1"/>
    <property type="molecule type" value="Genomic_DNA"/>
</dbReference>
<dbReference type="EMBL" id="NVDQ01000026">
    <property type="protein sequence ID" value="PFV06273.1"/>
    <property type="molecule type" value="Genomic_DNA"/>
</dbReference>
<dbReference type="Proteomes" id="UP000036243">
    <property type="component" value="Unassembled WGS sequence"/>
</dbReference>
<dbReference type="EMBL" id="QNGD03000002">
    <property type="protein sequence ID" value="RWQ76924.1"/>
    <property type="molecule type" value="Genomic_DNA"/>
</dbReference>
<dbReference type="EMBL" id="WBPB01000039">
    <property type="protein sequence ID" value="KAB2496900.1"/>
    <property type="molecule type" value="Genomic_DNA"/>
</dbReference>
<dbReference type="Proteomes" id="UP000224203">
    <property type="component" value="Unassembled WGS sequence"/>
</dbReference>
<evidence type="ECO:0000313" key="20">
    <source>
        <dbReference type="Proteomes" id="UP000190641"/>
    </source>
</evidence>
<sequence>MQVSMGDSGSGGGEEVLVNFQELLDIVMKLENIYKIHVDVIGTNIESLLSCDFYQKGEAMRVIEKYPDILHKTLELAEHYSRSATVVGNVCVEMLEKDEQLREILSKL</sequence>
<dbReference type="Proteomes" id="UP000323321">
    <property type="component" value="Unassembled WGS sequence"/>
</dbReference>
<dbReference type="EMBL" id="QSMZ01000032">
    <property type="protein sequence ID" value="KAA6455760.1"/>
    <property type="molecule type" value="Genomic_DNA"/>
</dbReference>
<organism evidence="10 26">
    <name type="scientific">Bacillus cereus</name>
    <dbReference type="NCBI Taxonomy" id="1396"/>
    <lineage>
        <taxon>Bacteria</taxon>
        <taxon>Bacillati</taxon>
        <taxon>Bacillota</taxon>
        <taxon>Bacilli</taxon>
        <taxon>Bacillales</taxon>
        <taxon>Bacillaceae</taxon>
        <taxon>Bacillus</taxon>
        <taxon>Bacillus cereus group</taxon>
    </lineage>
</organism>
<gene>
    <name evidence="4" type="ORF">AT268_06930</name>
    <name evidence="6" type="ORF">BLX06_14835</name>
    <name evidence="15" type="ORF">C1N66_23085</name>
    <name evidence="9" type="ORF">CN357_22860</name>
    <name evidence="8" type="ORF">CN475_02060</name>
    <name evidence="12" type="ORF">CN980_23775</name>
    <name evidence="13" type="ORF">COC69_32205</name>
    <name evidence="14" type="ORF">COI69_07710</name>
    <name evidence="10" type="ORF">COK05_05455</name>
    <name evidence="11" type="ORF">COK98_17140</name>
    <name evidence="7" type="ORF">CON36_04330</name>
    <name evidence="17" type="ORF">DR116_0005695</name>
    <name evidence="1" type="ORF">DX932_25875</name>
    <name evidence="2" type="ORF">F8158_16935</name>
    <name evidence="16" type="ORF">JTF64_03275</name>
    <name evidence="5" type="ORF">QYM23_18045</name>
    <name evidence="3" type="ORF">TQ94_03255</name>
</gene>
<dbReference type="EMBL" id="MUAU01000042">
    <property type="protein sequence ID" value="OOR74298.1"/>
    <property type="molecule type" value="Genomic_DNA"/>
</dbReference>
<dbReference type="EMBL" id="NULI01000335">
    <property type="protein sequence ID" value="PGS62591.1"/>
    <property type="molecule type" value="Genomic_DNA"/>
</dbReference>
<evidence type="ECO:0000313" key="13">
    <source>
        <dbReference type="EMBL" id="PGS62591.1"/>
    </source>
</evidence>
<evidence type="ECO:0000313" key="6">
    <source>
        <dbReference type="EMBL" id="OOR74298.1"/>
    </source>
</evidence>
<evidence type="ECO:0000313" key="9">
    <source>
        <dbReference type="EMBL" id="PFF45449.1"/>
    </source>
</evidence>
<evidence type="ECO:0000313" key="19">
    <source>
        <dbReference type="Proteomes" id="UP000075476"/>
    </source>
</evidence>
<evidence type="ECO:0000313" key="5">
    <source>
        <dbReference type="EMBL" id="MDN4874717.1"/>
    </source>
</evidence>
<dbReference type="OMA" id="ASHIVSY"/>
<dbReference type="SMR" id="A0A0A3WQ74"/>
<evidence type="ECO:0000313" key="25">
    <source>
        <dbReference type="Proteomes" id="UP000224203"/>
    </source>
</evidence>
<reference evidence="5" key="11">
    <citation type="submission" date="2023-07" db="EMBL/GenBank/DDBJ databases">
        <title>Complete genome sequence of Bacillus cereus SRCM126073 isolated from soil.</title>
        <authorList>
            <person name="Yang H.-G."/>
            <person name="Ryu M.-S."/>
            <person name="Ha G.-S."/>
            <person name="Yang H.-J."/>
            <person name="Jeong D.-Y."/>
        </authorList>
    </citation>
    <scope>NUCLEOTIDE SEQUENCE</scope>
    <source>
        <strain evidence="5">SRCM126073</strain>
    </source>
</reference>
<reference evidence="17 29" key="8">
    <citation type="submission" date="2019-01" db="EMBL/GenBank/DDBJ databases">
        <title>Draft genome sequence of heavy metal resistant Bacillus cereus NWUAB01.</title>
        <authorList>
            <person name="Babalola O."/>
            <person name="Aremu B.R."/>
            <person name="Ayangbenro A.S."/>
        </authorList>
    </citation>
    <scope>NUCLEOTIDE SEQUENCE [LARGE SCALE GENOMIC DNA]</scope>
    <source>
        <strain evidence="17 29">NWUAB01</strain>
    </source>
</reference>
<dbReference type="Proteomes" id="UP000075476">
    <property type="component" value="Unassembled WGS sequence"/>
</dbReference>
<evidence type="ECO:0000313" key="3">
    <source>
        <dbReference type="EMBL" id="KMP21732.1"/>
    </source>
</evidence>
<dbReference type="Proteomes" id="UP000224386">
    <property type="component" value="Unassembled WGS sequence"/>
</dbReference>
<dbReference type="Proteomes" id="UP000663613">
    <property type="component" value="Chromosome"/>
</dbReference>
<evidence type="ECO:0000313" key="17">
    <source>
        <dbReference type="EMBL" id="RWQ76924.1"/>
    </source>
</evidence>